<gene>
    <name evidence="1" type="ORF">CEXT_39451</name>
</gene>
<reference evidence="1 2" key="1">
    <citation type="submission" date="2021-06" db="EMBL/GenBank/DDBJ databases">
        <title>Caerostris extrusa draft genome.</title>
        <authorList>
            <person name="Kono N."/>
            <person name="Arakawa K."/>
        </authorList>
    </citation>
    <scope>NUCLEOTIDE SEQUENCE [LARGE SCALE GENOMIC DNA]</scope>
</reference>
<proteinExistence type="predicted"/>
<evidence type="ECO:0000313" key="1">
    <source>
        <dbReference type="EMBL" id="GIX95057.1"/>
    </source>
</evidence>
<dbReference type="AlphaFoldDB" id="A0AAV4PCD3"/>
<sequence length="140" mass="15990">MSSHLFRASAVDLISCANQAMAHTGSRCPPALCLCGAVRWLCCVFCSCSIFCILYSAIEMVSIDTESSQQLYHALLFHSFLTDSWLDRALSWFKRFLSEIIEFLKAAICVKCRWQAYVSQRQAMLQLAIQQQLFLLIMYL</sequence>
<accession>A0AAV4PCD3</accession>
<protein>
    <submittedName>
        <fullName evidence="1">Uncharacterized protein</fullName>
    </submittedName>
</protein>
<dbReference type="EMBL" id="BPLR01004468">
    <property type="protein sequence ID" value="GIX95057.1"/>
    <property type="molecule type" value="Genomic_DNA"/>
</dbReference>
<name>A0AAV4PCD3_CAEEX</name>
<evidence type="ECO:0000313" key="2">
    <source>
        <dbReference type="Proteomes" id="UP001054945"/>
    </source>
</evidence>
<organism evidence="1 2">
    <name type="scientific">Caerostris extrusa</name>
    <name type="common">Bark spider</name>
    <name type="synonym">Caerostris bankana</name>
    <dbReference type="NCBI Taxonomy" id="172846"/>
    <lineage>
        <taxon>Eukaryota</taxon>
        <taxon>Metazoa</taxon>
        <taxon>Ecdysozoa</taxon>
        <taxon>Arthropoda</taxon>
        <taxon>Chelicerata</taxon>
        <taxon>Arachnida</taxon>
        <taxon>Araneae</taxon>
        <taxon>Araneomorphae</taxon>
        <taxon>Entelegynae</taxon>
        <taxon>Araneoidea</taxon>
        <taxon>Araneidae</taxon>
        <taxon>Caerostris</taxon>
    </lineage>
</organism>
<dbReference type="Proteomes" id="UP001054945">
    <property type="component" value="Unassembled WGS sequence"/>
</dbReference>
<keyword evidence="2" id="KW-1185">Reference proteome</keyword>
<comment type="caution">
    <text evidence="1">The sequence shown here is derived from an EMBL/GenBank/DDBJ whole genome shotgun (WGS) entry which is preliminary data.</text>
</comment>